<dbReference type="Gene3D" id="3.40.50.2300">
    <property type="match status" value="1"/>
</dbReference>
<dbReference type="AlphaFoldDB" id="T0ZV03"/>
<dbReference type="EMBL" id="AUZX01010315">
    <property type="protein sequence ID" value="EQD48378.1"/>
    <property type="molecule type" value="Genomic_DNA"/>
</dbReference>
<dbReference type="PANTHER" id="PTHR44591">
    <property type="entry name" value="STRESS RESPONSE REGULATOR PROTEIN 1"/>
    <property type="match status" value="1"/>
</dbReference>
<organism evidence="3">
    <name type="scientific">mine drainage metagenome</name>
    <dbReference type="NCBI Taxonomy" id="410659"/>
    <lineage>
        <taxon>unclassified sequences</taxon>
        <taxon>metagenomes</taxon>
        <taxon>ecological metagenomes</taxon>
    </lineage>
</organism>
<comment type="caution">
    <text evidence="3">The sequence shown here is derived from an EMBL/GenBank/DDBJ whole genome shotgun (WGS) entry which is preliminary data.</text>
</comment>
<sequence>MDMLVSERPAARETAIHGDGPLILIIEDDPRAEALLRHTLEPSGFRVEAARNGEEALVKVKALGPAAITLDVILPGIDGWGVLQVLKSDPETRDVPVVVLTIVDDPSTAYALGASDFFLKPVDRKLLLERLSRYTGQPNGPGSTLTVLVVDDDANALTLLDESL</sequence>
<dbReference type="SMART" id="SM00448">
    <property type="entry name" value="REC"/>
    <property type="match status" value="1"/>
</dbReference>
<dbReference type="GO" id="GO:0000160">
    <property type="term" value="P:phosphorelay signal transduction system"/>
    <property type="evidence" value="ECO:0007669"/>
    <property type="project" value="InterPro"/>
</dbReference>
<dbReference type="Pfam" id="PF00072">
    <property type="entry name" value="Response_reg"/>
    <property type="match status" value="1"/>
</dbReference>
<evidence type="ECO:0000313" key="3">
    <source>
        <dbReference type="EMBL" id="EQD48378.1"/>
    </source>
</evidence>
<evidence type="ECO:0000256" key="1">
    <source>
        <dbReference type="ARBA" id="ARBA00022553"/>
    </source>
</evidence>
<accession>T0ZV03</accession>
<gene>
    <name evidence="3" type="ORF">B1A_14069</name>
</gene>
<dbReference type="PANTHER" id="PTHR44591:SF23">
    <property type="entry name" value="CHEY SUBFAMILY"/>
    <property type="match status" value="1"/>
</dbReference>
<dbReference type="InterPro" id="IPR011006">
    <property type="entry name" value="CheY-like_superfamily"/>
</dbReference>
<dbReference type="SUPFAM" id="SSF52172">
    <property type="entry name" value="CheY-like"/>
    <property type="match status" value="1"/>
</dbReference>
<dbReference type="InterPro" id="IPR050595">
    <property type="entry name" value="Bact_response_regulator"/>
</dbReference>
<dbReference type="PROSITE" id="PS50110">
    <property type="entry name" value="RESPONSE_REGULATORY"/>
    <property type="match status" value="1"/>
</dbReference>
<protein>
    <submittedName>
        <fullName evidence="3">Response regulator receiver protein</fullName>
    </submittedName>
</protein>
<proteinExistence type="predicted"/>
<feature type="non-terminal residue" evidence="3">
    <location>
        <position position="164"/>
    </location>
</feature>
<keyword evidence="1" id="KW-0597">Phosphoprotein</keyword>
<feature type="domain" description="Response regulatory" evidence="2">
    <location>
        <begin position="22"/>
        <end position="135"/>
    </location>
</feature>
<dbReference type="InterPro" id="IPR001789">
    <property type="entry name" value="Sig_transdc_resp-reg_receiver"/>
</dbReference>
<reference evidence="3" key="1">
    <citation type="submission" date="2013-08" db="EMBL/GenBank/DDBJ databases">
        <authorList>
            <person name="Mendez C."/>
            <person name="Richter M."/>
            <person name="Ferrer M."/>
            <person name="Sanchez J."/>
        </authorList>
    </citation>
    <scope>NUCLEOTIDE SEQUENCE</scope>
</reference>
<name>T0ZV03_9ZZZZ</name>
<evidence type="ECO:0000259" key="2">
    <source>
        <dbReference type="PROSITE" id="PS50110"/>
    </source>
</evidence>
<reference evidence="3" key="2">
    <citation type="journal article" date="2014" name="ISME J.">
        <title>Microbial stratification in low pH oxic and suboxic macroscopic growths along an acid mine drainage.</title>
        <authorList>
            <person name="Mendez-Garcia C."/>
            <person name="Mesa V."/>
            <person name="Sprenger R.R."/>
            <person name="Richter M."/>
            <person name="Diez M.S."/>
            <person name="Solano J."/>
            <person name="Bargiela R."/>
            <person name="Golyshina O.V."/>
            <person name="Manteca A."/>
            <person name="Ramos J.L."/>
            <person name="Gallego J.R."/>
            <person name="Llorente I."/>
            <person name="Martins Dos Santos V.A."/>
            <person name="Jensen O.N."/>
            <person name="Pelaez A.I."/>
            <person name="Sanchez J."/>
            <person name="Ferrer M."/>
        </authorList>
    </citation>
    <scope>NUCLEOTIDE SEQUENCE</scope>
</reference>